<keyword evidence="2" id="KW-1185">Reference proteome</keyword>
<dbReference type="STRING" id="35525.A0A162D8H0"/>
<evidence type="ECO:0000313" key="1">
    <source>
        <dbReference type="EMBL" id="KZS08334.1"/>
    </source>
</evidence>
<dbReference type="PANTHER" id="PTHR31743">
    <property type="entry name" value="TRANSIENT RECEPTOR POTENTIAL CHANNEL 4-ASSOCIATED PROTEIN TCPC4AP"/>
    <property type="match status" value="1"/>
</dbReference>
<proteinExistence type="predicted"/>
<gene>
    <name evidence="1" type="ORF">APZ42_027632</name>
</gene>
<organism evidence="1 2">
    <name type="scientific">Daphnia magna</name>
    <dbReference type="NCBI Taxonomy" id="35525"/>
    <lineage>
        <taxon>Eukaryota</taxon>
        <taxon>Metazoa</taxon>
        <taxon>Ecdysozoa</taxon>
        <taxon>Arthropoda</taxon>
        <taxon>Crustacea</taxon>
        <taxon>Branchiopoda</taxon>
        <taxon>Diplostraca</taxon>
        <taxon>Cladocera</taxon>
        <taxon>Anomopoda</taxon>
        <taxon>Daphniidae</taxon>
        <taxon>Daphnia</taxon>
    </lineage>
</organism>
<evidence type="ECO:0008006" key="3">
    <source>
        <dbReference type="Google" id="ProtNLM"/>
    </source>
</evidence>
<reference evidence="1 2" key="1">
    <citation type="submission" date="2016-03" db="EMBL/GenBank/DDBJ databases">
        <title>EvidentialGene: Evidence-directed Construction of Genes on Genomes.</title>
        <authorList>
            <person name="Gilbert D.G."/>
            <person name="Choi J.-H."/>
            <person name="Mockaitis K."/>
            <person name="Colbourne J."/>
            <person name="Pfrender M."/>
        </authorList>
    </citation>
    <scope>NUCLEOTIDE SEQUENCE [LARGE SCALE GENOMIC DNA]</scope>
    <source>
        <strain evidence="1 2">Xinb3</strain>
        <tissue evidence="1">Complete organism</tissue>
    </source>
</reference>
<dbReference type="AlphaFoldDB" id="A0A162D8H0"/>
<dbReference type="PANTHER" id="PTHR31743:SF1">
    <property type="entry name" value="SHORT TRANSIENT RECEPTOR POTENTIAL CHANNEL 4-ASSOCIATED PROTEIN"/>
    <property type="match status" value="1"/>
</dbReference>
<evidence type="ECO:0000313" key="2">
    <source>
        <dbReference type="Proteomes" id="UP000076858"/>
    </source>
</evidence>
<dbReference type="Proteomes" id="UP000076858">
    <property type="component" value="Unassembled WGS sequence"/>
</dbReference>
<name>A0A162D8H0_9CRUS</name>
<protein>
    <recommendedName>
        <fullName evidence="3">Short transient receptor potential channel 4-associated protein</fullName>
    </recommendedName>
</protein>
<dbReference type="Pfam" id="PF12463">
    <property type="entry name" value="DUF3689"/>
    <property type="match status" value="2"/>
</dbReference>
<sequence>MKKIVNISVQFLSSQYSGRGPCNITQVHAEVLSRYPGLVSQVAPVMKILQTCIYNGPPHPEDLTKLLDKFHGQLKPSVTLEAALNERTENQQNDQLAIVFNKEGGMDLLITLILSYVPYDSLSKAKFGMEIIHRTRRNADAMRIQKMCLVILRQLSILDPDCSLALSTCDTLLAHCFRLLKSTTLTETSCDLIEHLLLSRNDLVQLDGFKRLSDVLQQLDDETLSQTYRVLSLAVSDVDESENRASLLAQRRQKLNTRVNEMTVSSLNRDYVVAIPGLLGKVLNYACSLPFVPRYPLPSTENEQWMAWIDENLSHNSHSFDTVGGFLQAVLEDVFRDELEMSSQVNMDTESYVADALELPSQLTRRVDALYLLSLLLTGSQRGKVQEILAKLGIGPLLSALFEQFLWKPSTTRHTTDHANQCNCSPEMILKIQLLRLVHNFCSHSSYKHVLLSYSEMDELKQLYTEFESSTVPNSASNSSSSSASTSSGVGVTTTLASLPYCTGGSGLLSKIIRVLKNVPTSSIFRFWLCRAVESWLRSSSHYGVADQLFVITRGLLQHIVHVLLESESAVEPSVVVGGVAGIARNNNGSLVSGPPREVAQSSFDLLGEMIRFNMEACRQLDILLPNEAKVSKYLEVVHGNLIDSNMFLRSVFLTMDHCMEGGTGGRFQQAAVFFPTSKFFSWFLHLRRRVCYLALLVSSISVDTLTLENVSCLNTALIILMLAARQGTLTNCLKMLATATIEQLRLGPAGTEDRLGANKKRCLEPRHILSSLFQLLRFWRVHYQPGDQSCISLEKGSGIAFEEWIRTIDLLTSVDTTSPYSLLHYLPEDQSRIVQTWDIEMECN</sequence>
<dbReference type="GO" id="GO:0006511">
    <property type="term" value="P:ubiquitin-dependent protein catabolic process"/>
    <property type="evidence" value="ECO:0007669"/>
    <property type="project" value="InterPro"/>
</dbReference>
<accession>A0A162D8H0</accession>
<dbReference type="OrthoDB" id="1866965at2759"/>
<comment type="caution">
    <text evidence="1">The sequence shown here is derived from an EMBL/GenBank/DDBJ whole genome shotgun (WGS) entry which is preliminary data.</text>
</comment>
<dbReference type="InterPro" id="IPR022162">
    <property type="entry name" value="TRPC4AP"/>
</dbReference>
<dbReference type="EMBL" id="LRGB01002227">
    <property type="protein sequence ID" value="KZS08334.1"/>
    <property type="molecule type" value="Genomic_DNA"/>
</dbReference>
<dbReference type="GO" id="GO:0019902">
    <property type="term" value="F:phosphatase binding"/>
    <property type="evidence" value="ECO:0007669"/>
    <property type="project" value="TreeGrafter"/>
</dbReference>
<dbReference type="GO" id="GO:0031464">
    <property type="term" value="C:Cul4A-RING E3 ubiquitin ligase complex"/>
    <property type="evidence" value="ECO:0007669"/>
    <property type="project" value="InterPro"/>
</dbReference>